<evidence type="ECO:0000313" key="2">
    <source>
        <dbReference type="EMBL" id="SDY67858.1"/>
    </source>
</evidence>
<sequence>MNMDQYIGEIRMFAGDYAPKDWALCNGQLLNINEHNFLYSLINKAYGGDGVTTFALPDLRGRIPIHQGRSNSGKTYTLGETGGTEEVTLTYAHLPIHNHHITATSTEGTEISPEGASPANKIPQYTQEIEALSHMSTESVSYEGENDPHNNMMPYLSINYIIALTGLKRQSFFEQKR</sequence>
<feature type="domain" description="Phage tail collar" evidence="1">
    <location>
        <begin position="8"/>
        <end position="64"/>
    </location>
</feature>
<organism evidence="2 3">
    <name type="scientific">Tindallia californiensis</name>
    <dbReference type="NCBI Taxonomy" id="159292"/>
    <lineage>
        <taxon>Bacteria</taxon>
        <taxon>Bacillati</taxon>
        <taxon>Bacillota</taxon>
        <taxon>Clostridia</taxon>
        <taxon>Peptostreptococcales</taxon>
        <taxon>Tindalliaceae</taxon>
        <taxon>Tindallia</taxon>
    </lineage>
</organism>
<protein>
    <submittedName>
        <fullName evidence="2">Microcystin-dependent protein</fullName>
    </submittedName>
</protein>
<gene>
    <name evidence="2" type="ORF">SAMN05192546_103366</name>
</gene>
<reference evidence="2 3" key="1">
    <citation type="submission" date="2016-10" db="EMBL/GenBank/DDBJ databases">
        <authorList>
            <person name="de Groot N.N."/>
        </authorList>
    </citation>
    <scope>NUCLEOTIDE SEQUENCE [LARGE SCALE GENOMIC DNA]</scope>
    <source>
        <strain evidence="2 3">APO</strain>
    </source>
</reference>
<name>A0A1H3LV24_9FIRM</name>
<proteinExistence type="predicted"/>
<keyword evidence="3" id="KW-1185">Reference proteome</keyword>
<dbReference type="SUPFAM" id="SSF88874">
    <property type="entry name" value="Receptor-binding domain of short tail fibre protein gp12"/>
    <property type="match status" value="1"/>
</dbReference>
<dbReference type="AlphaFoldDB" id="A0A1H3LV24"/>
<accession>A0A1H3LV24</accession>
<dbReference type="Gene3D" id="3.90.1340.10">
    <property type="entry name" value="Phage tail collar domain"/>
    <property type="match status" value="1"/>
</dbReference>
<dbReference type="STRING" id="159292.SAMN05192546_103366"/>
<dbReference type="InterPro" id="IPR011083">
    <property type="entry name" value="Phage_tail_collar_dom"/>
</dbReference>
<evidence type="ECO:0000313" key="3">
    <source>
        <dbReference type="Proteomes" id="UP000199230"/>
    </source>
</evidence>
<dbReference type="EMBL" id="FNPV01000003">
    <property type="protein sequence ID" value="SDY67858.1"/>
    <property type="molecule type" value="Genomic_DNA"/>
</dbReference>
<evidence type="ECO:0000259" key="1">
    <source>
        <dbReference type="Pfam" id="PF07484"/>
    </source>
</evidence>
<dbReference type="Proteomes" id="UP000199230">
    <property type="component" value="Unassembled WGS sequence"/>
</dbReference>
<dbReference type="InterPro" id="IPR037053">
    <property type="entry name" value="Phage_tail_collar_dom_sf"/>
</dbReference>
<dbReference type="Pfam" id="PF07484">
    <property type="entry name" value="Collar"/>
    <property type="match status" value="1"/>
</dbReference>
<dbReference type="RefSeq" id="WP_242870046.1">
    <property type="nucleotide sequence ID" value="NZ_FNPV01000003.1"/>
</dbReference>